<proteinExistence type="predicted"/>
<dbReference type="Proteomes" id="UP000254817">
    <property type="component" value="Unassembled WGS sequence"/>
</dbReference>
<evidence type="ECO:0000313" key="2">
    <source>
        <dbReference type="Proteomes" id="UP000254817"/>
    </source>
</evidence>
<gene>
    <name evidence="1" type="ORF">NCTC11112_02020</name>
</gene>
<reference evidence="1 2" key="1">
    <citation type="submission" date="2018-06" db="EMBL/GenBank/DDBJ databases">
        <authorList>
            <consortium name="Pathogen Informatics"/>
            <person name="Doyle S."/>
        </authorList>
    </citation>
    <scope>NUCLEOTIDE SEQUENCE [LARGE SCALE GENOMIC DNA]</scope>
    <source>
        <strain evidence="1 2">NCTC11112</strain>
    </source>
</reference>
<sequence>MTITIVEFNVLKVMAEKDIDWSWMVLDRTLAIRNIPGFGNVANIVTKLVNHGLVDIVNGEGNSRPRYRVSQYGLNLIKETTRQPLLIQPLQEHDLHCDLSIRYSSILVQNIVITKNELNVLNVMTEKDINWNWMNLDRTLSIRQIPGFGNVVNIVNKLANEGLVIIEDSGNKSMPHYHVSEKGYNLVQRENK</sequence>
<evidence type="ECO:0000313" key="1">
    <source>
        <dbReference type="EMBL" id="STG51568.1"/>
    </source>
</evidence>
<protein>
    <submittedName>
        <fullName evidence="1">Uncharacterized protein</fullName>
    </submittedName>
</protein>
<dbReference type="EMBL" id="UGAW01000001">
    <property type="protein sequence ID" value="STG51568.1"/>
    <property type="molecule type" value="Genomic_DNA"/>
</dbReference>
<dbReference type="AlphaFoldDB" id="A0A376MM77"/>
<name>A0A376MM77_ECOLX</name>
<accession>A0A376MM77</accession>
<organism evidence="1 2">
    <name type="scientific">Escherichia coli</name>
    <dbReference type="NCBI Taxonomy" id="562"/>
    <lineage>
        <taxon>Bacteria</taxon>
        <taxon>Pseudomonadati</taxon>
        <taxon>Pseudomonadota</taxon>
        <taxon>Gammaproteobacteria</taxon>
        <taxon>Enterobacterales</taxon>
        <taxon>Enterobacteriaceae</taxon>
        <taxon>Escherichia</taxon>
    </lineage>
</organism>